<dbReference type="InterPro" id="IPR036676">
    <property type="entry name" value="PurM-like_C_sf"/>
</dbReference>
<evidence type="ECO:0000313" key="5">
    <source>
        <dbReference type="EMBL" id="OFC69559.1"/>
    </source>
</evidence>
<feature type="binding site" evidence="2">
    <location>
        <position position="43"/>
    </location>
    <ligand>
        <name>Mg(2+)</name>
        <dbReference type="ChEBI" id="CHEBI:18420"/>
        <label>4</label>
    </ligand>
</feature>
<dbReference type="GO" id="GO:0000287">
    <property type="term" value="F:magnesium ion binding"/>
    <property type="evidence" value="ECO:0007669"/>
    <property type="project" value="UniProtKB-UniRule"/>
</dbReference>
<feature type="binding site" evidence="2">
    <location>
        <position position="28"/>
    </location>
    <ligand>
        <name>Mg(2+)</name>
        <dbReference type="ChEBI" id="CHEBI:18420"/>
        <label>4</label>
    </ligand>
</feature>
<dbReference type="GO" id="GO:0009229">
    <property type="term" value="P:thiamine diphosphate biosynthetic process"/>
    <property type="evidence" value="ECO:0007669"/>
    <property type="project" value="UniProtKB-UniRule"/>
</dbReference>
<feature type="binding site" evidence="2">
    <location>
        <position position="213"/>
    </location>
    <ligand>
        <name>Mg(2+)</name>
        <dbReference type="ChEBI" id="CHEBI:18420"/>
        <label>5</label>
    </ligand>
</feature>
<evidence type="ECO:0000256" key="1">
    <source>
        <dbReference type="ARBA" id="ARBA00022977"/>
    </source>
</evidence>
<feature type="binding site" evidence="2">
    <location>
        <position position="28"/>
    </location>
    <ligand>
        <name>Mg(2+)</name>
        <dbReference type="ChEBI" id="CHEBI:18420"/>
        <label>3</label>
    </ligand>
</feature>
<dbReference type="Proteomes" id="UP000175691">
    <property type="component" value="Unassembled WGS sequence"/>
</dbReference>
<dbReference type="NCBIfam" id="NF004350">
    <property type="entry name" value="PRK05731.1-1"/>
    <property type="match status" value="1"/>
</dbReference>
<organism evidence="5 6">
    <name type="scientific">Alteromonas confluentis</name>
    <dbReference type="NCBI Taxonomy" id="1656094"/>
    <lineage>
        <taxon>Bacteria</taxon>
        <taxon>Pseudomonadati</taxon>
        <taxon>Pseudomonadota</taxon>
        <taxon>Gammaproteobacteria</taxon>
        <taxon>Alteromonadales</taxon>
        <taxon>Alteromonadaceae</taxon>
        <taxon>Alteromonas/Salinimonas group</taxon>
        <taxon>Alteromonas</taxon>
    </lineage>
</organism>
<feature type="binding site" evidence="2">
    <location>
        <position position="210"/>
    </location>
    <ligand>
        <name>Mg(2+)</name>
        <dbReference type="ChEBI" id="CHEBI:18420"/>
        <label>3</label>
    </ligand>
</feature>
<dbReference type="EC" id="2.7.4.16" evidence="2"/>
<feature type="binding site" evidence="2">
    <location>
        <begin position="119"/>
        <end position="120"/>
    </location>
    <ligand>
        <name>ATP</name>
        <dbReference type="ChEBI" id="CHEBI:30616"/>
    </ligand>
</feature>
<gene>
    <name evidence="2" type="primary">thiL</name>
    <name evidence="5" type="ORF">BFC18_17715</name>
</gene>
<evidence type="ECO:0000313" key="6">
    <source>
        <dbReference type="Proteomes" id="UP000175691"/>
    </source>
</evidence>
<protein>
    <recommendedName>
        <fullName evidence="2">Thiamine-monophosphate kinase</fullName>
        <shortName evidence="2">TMP kinase</shortName>
        <shortName evidence="2">Thiamine-phosphate kinase</shortName>
        <ecNumber evidence="2">2.7.4.16</ecNumber>
    </recommendedName>
</protein>
<comment type="similarity">
    <text evidence="2">Belongs to the thiamine-monophosphate kinase family.</text>
</comment>
<keyword evidence="2 5" id="KW-0418">Kinase</keyword>
<name>A0A1E7Z7N6_9ALTE</name>
<proteinExistence type="inferred from homology"/>
<feature type="domain" description="PurM-like N-terminal" evidence="3">
    <location>
        <begin position="26"/>
        <end position="135"/>
    </location>
</feature>
<dbReference type="PIRSF" id="PIRSF005303">
    <property type="entry name" value="Thiam_monoph_kin"/>
    <property type="match status" value="1"/>
</dbReference>
<comment type="caution">
    <text evidence="2">Lacks conserved residue(s) required for the propagation of feature annotation.</text>
</comment>
<feature type="binding site" evidence="2">
    <location>
        <position position="45"/>
    </location>
    <ligand>
        <name>Mg(2+)</name>
        <dbReference type="ChEBI" id="CHEBI:18420"/>
        <label>2</label>
    </ligand>
</feature>
<feature type="binding site" evidence="2">
    <location>
        <position position="52"/>
    </location>
    <ligand>
        <name>substrate</name>
    </ligand>
</feature>
<dbReference type="NCBIfam" id="TIGR01379">
    <property type="entry name" value="thiL"/>
    <property type="match status" value="1"/>
</dbReference>
<sequence>MKEFDLIGRYFADGGHQRKDVLVGIGDDCAVTSVPANQQLAITTDTLVSGVHFLKDAPARSVAYKAVAVNLSDLAAMGAEPAWISLSLSMSHVDEAWMEEFANGLYELTRYYSVQLIGGDTVRGPLAMTITAQGFIPPENALKRSGAKPGDWIYVTGTTGDAGAGLEILKGEREAKSEADKDFLVKRHLYPTPRVAVGTAIRRTATSCIDVSDGLLSDLGHILKASNCGALVHVDRLPVSSPLFNCLGAQEAYRYALTAGDDYELVFTVNEEQRGNLETSLASTGVKATCIGQVTGQKGKVDLKLYDAPYELPDAVGYEHEF</sequence>
<dbReference type="HAMAP" id="MF_02128">
    <property type="entry name" value="TMP_kinase"/>
    <property type="match status" value="1"/>
</dbReference>
<dbReference type="Gene3D" id="3.30.1330.10">
    <property type="entry name" value="PurM-like, N-terminal domain"/>
    <property type="match status" value="1"/>
</dbReference>
<dbReference type="PANTHER" id="PTHR30270:SF0">
    <property type="entry name" value="THIAMINE-MONOPHOSPHATE KINASE"/>
    <property type="match status" value="1"/>
</dbReference>
<dbReference type="AlphaFoldDB" id="A0A1E7Z7N6"/>
<dbReference type="SUPFAM" id="SSF55326">
    <property type="entry name" value="PurM N-terminal domain-like"/>
    <property type="match status" value="1"/>
</dbReference>
<feature type="binding site" evidence="2">
    <location>
        <position position="44"/>
    </location>
    <ligand>
        <name>Mg(2+)</name>
        <dbReference type="ChEBI" id="CHEBI:18420"/>
        <label>1</label>
    </ligand>
</feature>
<feature type="binding site" evidence="2">
    <location>
        <position position="120"/>
    </location>
    <ligand>
        <name>Mg(2+)</name>
        <dbReference type="ChEBI" id="CHEBI:18420"/>
        <label>1</label>
    </ligand>
</feature>
<feature type="domain" description="PurM-like C-terminal" evidence="4">
    <location>
        <begin position="148"/>
        <end position="301"/>
    </location>
</feature>
<dbReference type="GO" id="GO:0009030">
    <property type="term" value="F:thiamine-phosphate kinase activity"/>
    <property type="evidence" value="ECO:0007669"/>
    <property type="project" value="UniProtKB-UniRule"/>
</dbReference>
<feature type="binding site" evidence="2">
    <location>
        <position position="73"/>
    </location>
    <ligand>
        <name>Mg(2+)</name>
        <dbReference type="ChEBI" id="CHEBI:18420"/>
        <label>3</label>
    </ligand>
</feature>
<comment type="catalytic activity">
    <reaction evidence="2">
        <text>thiamine phosphate + ATP = thiamine diphosphate + ADP</text>
        <dbReference type="Rhea" id="RHEA:15913"/>
        <dbReference type="ChEBI" id="CHEBI:30616"/>
        <dbReference type="ChEBI" id="CHEBI:37575"/>
        <dbReference type="ChEBI" id="CHEBI:58937"/>
        <dbReference type="ChEBI" id="CHEBI:456216"/>
        <dbReference type="EC" id="2.7.4.16"/>
    </reaction>
</comment>
<evidence type="ECO:0000256" key="2">
    <source>
        <dbReference type="HAMAP-Rule" id="MF_02128"/>
    </source>
</evidence>
<feature type="binding site" evidence="2">
    <location>
        <position position="261"/>
    </location>
    <ligand>
        <name>substrate</name>
    </ligand>
</feature>
<comment type="function">
    <text evidence="2">Catalyzes the ATP-dependent phosphorylation of thiamine-monophosphate (TMP) to form thiamine-pyrophosphate (TPP), the active form of vitamin B1.</text>
</comment>
<feature type="binding site" evidence="2">
    <location>
        <position position="212"/>
    </location>
    <ligand>
        <name>ATP</name>
        <dbReference type="ChEBI" id="CHEBI:30616"/>
    </ligand>
</feature>
<keyword evidence="2" id="KW-0808">Transferase</keyword>
<keyword evidence="2" id="KW-0547">Nucleotide-binding</keyword>
<keyword evidence="2" id="KW-0460">Magnesium</keyword>
<dbReference type="RefSeq" id="WP_070126700.1">
    <property type="nucleotide sequence ID" value="NZ_MDHN01000039.1"/>
</dbReference>
<dbReference type="GO" id="GO:0009228">
    <property type="term" value="P:thiamine biosynthetic process"/>
    <property type="evidence" value="ECO:0007669"/>
    <property type="project" value="UniProtKB-KW"/>
</dbReference>
<keyword evidence="6" id="KW-1185">Reference proteome</keyword>
<evidence type="ECO:0000259" key="3">
    <source>
        <dbReference type="Pfam" id="PF00586"/>
    </source>
</evidence>
<dbReference type="InterPro" id="IPR016188">
    <property type="entry name" value="PurM-like_N"/>
</dbReference>
<dbReference type="PANTHER" id="PTHR30270">
    <property type="entry name" value="THIAMINE-MONOPHOSPHATE KINASE"/>
    <property type="match status" value="1"/>
</dbReference>
<dbReference type="CDD" id="cd02194">
    <property type="entry name" value="ThiL"/>
    <property type="match status" value="1"/>
</dbReference>
<dbReference type="UniPathway" id="UPA00060">
    <property type="reaction ID" value="UER00142"/>
</dbReference>
<evidence type="ECO:0000259" key="4">
    <source>
        <dbReference type="Pfam" id="PF02769"/>
    </source>
</evidence>
<feature type="binding site" evidence="2">
    <location>
        <position position="73"/>
    </location>
    <ligand>
        <name>Mg(2+)</name>
        <dbReference type="ChEBI" id="CHEBI:18420"/>
        <label>4</label>
    </ligand>
</feature>
<dbReference type="InterPro" id="IPR010918">
    <property type="entry name" value="PurM-like_C_dom"/>
</dbReference>
<keyword evidence="1 2" id="KW-0784">Thiamine biosynthesis</keyword>
<dbReference type="Pfam" id="PF00586">
    <property type="entry name" value="AIRS"/>
    <property type="match status" value="1"/>
</dbReference>
<dbReference type="InterPro" id="IPR036921">
    <property type="entry name" value="PurM-like_N_sf"/>
</dbReference>
<dbReference type="InterPro" id="IPR006283">
    <property type="entry name" value="ThiL-like"/>
</dbReference>
<accession>A0A1E7Z7N6</accession>
<keyword evidence="2" id="KW-0479">Metal-binding</keyword>
<feature type="binding site" evidence="2">
    <location>
        <position position="73"/>
    </location>
    <ligand>
        <name>Mg(2+)</name>
        <dbReference type="ChEBI" id="CHEBI:18420"/>
        <label>2</label>
    </ligand>
</feature>
<feature type="binding site" evidence="2">
    <location>
        <position position="144"/>
    </location>
    <ligand>
        <name>ATP</name>
        <dbReference type="ChEBI" id="CHEBI:30616"/>
    </ligand>
</feature>
<comment type="miscellaneous">
    <text evidence="2">Reaction mechanism of ThiL seems to utilize a direct, inline transfer of the gamma-phosphate of ATP to TMP rather than a phosphorylated enzyme intermediate.</text>
</comment>
<keyword evidence="2" id="KW-0067">ATP-binding</keyword>
<dbReference type="STRING" id="1656094.BFC18_17715"/>
<dbReference type="OrthoDB" id="9802811at2"/>
<dbReference type="EMBL" id="MDHN01000039">
    <property type="protein sequence ID" value="OFC69559.1"/>
    <property type="molecule type" value="Genomic_DNA"/>
</dbReference>
<dbReference type="GO" id="GO:0005524">
    <property type="term" value="F:ATP binding"/>
    <property type="evidence" value="ECO:0007669"/>
    <property type="project" value="UniProtKB-UniRule"/>
</dbReference>
<feature type="binding site" evidence="2">
    <location>
        <position position="45"/>
    </location>
    <ligand>
        <name>Mg(2+)</name>
        <dbReference type="ChEBI" id="CHEBI:18420"/>
        <label>1</label>
    </ligand>
</feature>
<dbReference type="Pfam" id="PF02769">
    <property type="entry name" value="AIRS_C"/>
    <property type="match status" value="1"/>
</dbReference>
<feature type="binding site" evidence="2">
    <location>
        <position position="318"/>
    </location>
    <ligand>
        <name>substrate</name>
    </ligand>
</feature>
<dbReference type="Gene3D" id="3.90.650.10">
    <property type="entry name" value="PurM-like C-terminal domain"/>
    <property type="match status" value="1"/>
</dbReference>
<dbReference type="SUPFAM" id="SSF56042">
    <property type="entry name" value="PurM C-terminal domain-like"/>
    <property type="match status" value="1"/>
</dbReference>
<reference evidence="5 6" key="1">
    <citation type="submission" date="2016-08" db="EMBL/GenBank/DDBJ databases">
        <authorList>
            <person name="Seilhamer J.J."/>
        </authorList>
    </citation>
    <scope>NUCLEOTIDE SEQUENCE [LARGE SCALE GENOMIC DNA]</scope>
    <source>
        <strain evidence="5 6">KCTC 42603</strain>
    </source>
</reference>
<comment type="caution">
    <text evidence="5">The sequence shown here is derived from an EMBL/GenBank/DDBJ whole genome shotgun (WGS) entry which is preliminary data.</text>
</comment>
<comment type="pathway">
    <text evidence="2">Cofactor biosynthesis; thiamine diphosphate biosynthesis; thiamine diphosphate from thiamine phosphate: step 1/1.</text>
</comment>